<dbReference type="Pfam" id="PF00293">
    <property type="entry name" value="NUDIX"/>
    <property type="match status" value="1"/>
</dbReference>
<dbReference type="CDD" id="cd02883">
    <property type="entry name" value="NUDIX_Hydrolase"/>
    <property type="match status" value="1"/>
</dbReference>
<name>A0A6C0J7H3_9ZZZZ</name>
<reference evidence="2" key="1">
    <citation type="journal article" date="2020" name="Nature">
        <title>Giant virus diversity and host interactions through global metagenomics.</title>
        <authorList>
            <person name="Schulz F."/>
            <person name="Roux S."/>
            <person name="Paez-Espino D."/>
            <person name="Jungbluth S."/>
            <person name="Walsh D.A."/>
            <person name="Denef V.J."/>
            <person name="McMahon K.D."/>
            <person name="Konstantinidis K.T."/>
            <person name="Eloe-Fadrosh E.A."/>
            <person name="Kyrpides N.C."/>
            <person name="Woyke T."/>
        </authorList>
    </citation>
    <scope>NUCLEOTIDE SEQUENCE</scope>
    <source>
        <strain evidence="2">GVMAG-M-3300025860-20</strain>
    </source>
</reference>
<dbReference type="PROSITE" id="PS51462">
    <property type="entry name" value="NUDIX"/>
    <property type="match status" value="1"/>
</dbReference>
<proteinExistence type="predicted"/>
<dbReference type="Gene3D" id="3.90.79.10">
    <property type="entry name" value="Nucleoside Triphosphate Pyrophosphohydrolase"/>
    <property type="match status" value="1"/>
</dbReference>
<accession>A0A6C0J7H3</accession>
<protein>
    <recommendedName>
        <fullName evidence="1">Nudix hydrolase domain-containing protein</fullName>
    </recommendedName>
</protein>
<dbReference type="InterPro" id="IPR000086">
    <property type="entry name" value="NUDIX_hydrolase_dom"/>
</dbReference>
<feature type="domain" description="Nudix hydrolase" evidence="1">
    <location>
        <begin position="75"/>
        <end position="232"/>
    </location>
</feature>
<sequence length="244" mass="29142">MEICIPIKIKNIKVNKHIGLIERENIQYYNIHVPDCPKYTQTHNNKYNYIRTNEIKRYTKENNILWPDHPENIQGNNLGAIIIIKSKDNRYLLVRNGDLWGLPKGARHYRTFTRLQKECMISYKCTGDIPIASNIIFDENDEETAEENVIREIFEETGIILVSENLKVFTKNNKYAYTRFIYDVEFNAEEYINILKCTDIDHENDEILWLLEEEILLLMQKHKSKKIYNNISYYYMVSYFGDCF</sequence>
<dbReference type="InterPro" id="IPR015797">
    <property type="entry name" value="NUDIX_hydrolase-like_dom_sf"/>
</dbReference>
<dbReference type="AlphaFoldDB" id="A0A6C0J7H3"/>
<evidence type="ECO:0000259" key="1">
    <source>
        <dbReference type="PROSITE" id="PS51462"/>
    </source>
</evidence>
<dbReference type="EMBL" id="MN740327">
    <property type="protein sequence ID" value="QHU00497.1"/>
    <property type="molecule type" value="Genomic_DNA"/>
</dbReference>
<organism evidence="2">
    <name type="scientific">viral metagenome</name>
    <dbReference type="NCBI Taxonomy" id="1070528"/>
    <lineage>
        <taxon>unclassified sequences</taxon>
        <taxon>metagenomes</taxon>
        <taxon>organismal metagenomes</taxon>
    </lineage>
</organism>
<evidence type="ECO:0000313" key="2">
    <source>
        <dbReference type="EMBL" id="QHU00497.1"/>
    </source>
</evidence>
<dbReference type="SUPFAM" id="SSF55811">
    <property type="entry name" value="Nudix"/>
    <property type="match status" value="1"/>
</dbReference>